<dbReference type="RefSeq" id="YP_009290880.1">
    <property type="nucleotide sequence ID" value="NC_031107.2"/>
</dbReference>
<dbReference type="EMBL" id="KX397364">
    <property type="protein sequence ID" value="ANZ48275.1"/>
    <property type="molecule type" value="Genomic_DNA"/>
</dbReference>
<proteinExistence type="predicted"/>
<dbReference type="OrthoDB" id="2393at10239"/>
<organism evidence="2 3">
    <name type="scientific">Erwinia phage vB_EamM_Asesino</name>
    <dbReference type="NCBI Taxonomy" id="1883370"/>
    <lineage>
        <taxon>Viruses</taxon>
        <taxon>Duplodnaviria</taxon>
        <taxon>Heunggongvirae</taxon>
        <taxon>Uroviricota</taxon>
        <taxon>Caudoviricetes</taxon>
        <taxon>Chimalliviridae</taxon>
        <taxon>Erskinevirus</taxon>
        <taxon>Erskinevirus asesino</taxon>
    </lineage>
</organism>
<dbReference type="KEGG" id="vg:29057212"/>
<accession>A0A1B2IAN2</accession>
<sequence length="537" mass="61466">MKKLNWVDFYLLNVNKSLVSQLKPVTSTDTFQGLTKNFHPEGLYSTDIFGLTGSEARDSTFSYIDIKLDIISPTVCLAMFQLKQLYEEICSGKRFATWNEKEKDFEPALPSEKGADTGFNFFLSHYNELSPGRNESMRRDESVDFFNKFRPVSLSRYVLVLPAGLRDLVVRADGRDQEDDIGGLYRRLISLARAIPDRNARTELTDPVRWKLQQTFNEIWMYFFNIQDGKGGFARRKVTSRKLLNGTRNVLSSFSTGSKVMGREDEVRPTDTRIGLYQTLKALLPVAQYNIRERYLGNIRAGDGNLYGINTKTLKREFLEVPGKVYDLFSTDDGIELLINRMEARELRHQPVMIDKDHYVALIYQDKKHFKVFYDIEELPEGFSRKLVRGISLAELLYLSGYDLWNDYFSFITRYPVTGRGSTYSSTIRLETTTSSLYLKELEDDWTSVKPKGATSFPDRNVSTFVESMAPHPSRLGGLGGDYDGDTGSANSPMSQEALEENRKWVNSKNYWFATDGSFKVQPVNNVIKRATQALLK</sequence>
<evidence type="ECO:0000256" key="1">
    <source>
        <dbReference type="SAM" id="MobiDB-lite"/>
    </source>
</evidence>
<dbReference type="GO" id="GO:0000428">
    <property type="term" value="C:DNA-directed RNA polymerase complex"/>
    <property type="evidence" value="ECO:0007669"/>
    <property type="project" value="UniProtKB-KW"/>
</dbReference>
<feature type="region of interest" description="Disordered" evidence="1">
    <location>
        <begin position="476"/>
        <end position="500"/>
    </location>
</feature>
<protein>
    <submittedName>
        <fullName evidence="2">DNA-directed RNA polymerase beta subunit</fullName>
    </submittedName>
</protein>
<dbReference type="Proteomes" id="UP000202181">
    <property type="component" value="Segment"/>
</dbReference>
<evidence type="ECO:0000313" key="3">
    <source>
        <dbReference type="Proteomes" id="UP000202181"/>
    </source>
</evidence>
<keyword evidence="2" id="KW-0804">Transcription</keyword>
<keyword evidence="3" id="KW-1185">Reference proteome</keyword>
<reference evidence="2" key="1">
    <citation type="submission" date="2016-06" db="EMBL/GenBank/DDBJ databases">
        <authorList>
            <person name="Berg J.A."/>
            <person name="Hyde J.R."/>
            <person name="Breakwell D.P."/>
            <person name="Hope S."/>
            <person name="Grose J.H."/>
        </authorList>
    </citation>
    <scope>NUCLEOTIDE SEQUENCE [LARGE SCALE GENOMIC DNA]</scope>
</reference>
<evidence type="ECO:0000313" key="2">
    <source>
        <dbReference type="EMBL" id="ANZ48275.1"/>
    </source>
</evidence>
<keyword evidence="2" id="KW-0240">DNA-directed RNA polymerase</keyword>
<gene>
    <name evidence="2" type="ORF">ASESINO_262</name>
</gene>
<name>A0A1B2IAN2_9CAUD</name>
<dbReference type="GeneID" id="29057212"/>